<evidence type="ECO:0000313" key="7">
    <source>
        <dbReference type="Proteomes" id="UP000707138"/>
    </source>
</evidence>
<evidence type="ECO:0000256" key="1">
    <source>
        <dbReference type="ARBA" id="ARBA00004167"/>
    </source>
</evidence>
<dbReference type="EMBL" id="JACJLA010000009">
    <property type="protein sequence ID" value="MBM6912852.1"/>
    <property type="molecule type" value="Genomic_DNA"/>
</dbReference>
<name>A0ABS2GHU7_9FIRM</name>
<dbReference type="PANTHER" id="PTHR36985:SF1">
    <property type="entry name" value="TRANSLOCATION AND ASSEMBLY MODULE SUBUNIT TAMB"/>
    <property type="match status" value="1"/>
</dbReference>
<evidence type="ECO:0000259" key="5">
    <source>
        <dbReference type="Pfam" id="PF04357"/>
    </source>
</evidence>
<evidence type="ECO:0000313" key="6">
    <source>
        <dbReference type="EMBL" id="MBM6912852.1"/>
    </source>
</evidence>
<dbReference type="RefSeq" id="WP_205087887.1">
    <property type="nucleotide sequence ID" value="NZ_JACJLA010000009.1"/>
</dbReference>
<dbReference type="Proteomes" id="UP000707138">
    <property type="component" value="Unassembled WGS sequence"/>
</dbReference>
<comment type="subcellular location">
    <subcellularLocation>
        <location evidence="1">Membrane</location>
        <topology evidence="1">Single-pass membrane protein</topology>
    </subcellularLocation>
</comment>
<proteinExistence type="predicted"/>
<dbReference type="InterPro" id="IPR007452">
    <property type="entry name" value="TamB_C"/>
</dbReference>
<gene>
    <name evidence="6" type="ORF">H6A01_05890</name>
</gene>
<evidence type="ECO:0000256" key="2">
    <source>
        <dbReference type="ARBA" id="ARBA00022692"/>
    </source>
</evidence>
<feature type="domain" description="Translocation and assembly module TamB C-terminal" evidence="5">
    <location>
        <begin position="1184"/>
        <end position="1426"/>
    </location>
</feature>
<comment type="caution">
    <text evidence="6">The sequence shown here is derived from an EMBL/GenBank/DDBJ whole genome shotgun (WGS) entry which is preliminary data.</text>
</comment>
<evidence type="ECO:0000256" key="4">
    <source>
        <dbReference type="ARBA" id="ARBA00023136"/>
    </source>
</evidence>
<evidence type="ECO:0000256" key="3">
    <source>
        <dbReference type="ARBA" id="ARBA00022989"/>
    </source>
</evidence>
<dbReference type="Pfam" id="PF04357">
    <property type="entry name" value="TamB"/>
    <property type="match status" value="1"/>
</dbReference>
<keyword evidence="3" id="KW-1133">Transmembrane helix</keyword>
<reference evidence="6 7" key="1">
    <citation type="journal article" date="2021" name="Sci. Rep.">
        <title>The distribution of antibiotic resistance genes in chicken gut microbiota commensals.</title>
        <authorList>
            <person name="Juricova H."/>
            <person name="Matiasovicova J."/>
            <person name="Kubasova T."/>
            <person name="Cejkova D."/>
            <person name="Rychlik I."/>
        </authorList>
    </citation>
    <scope>NUCLEOTIDE SEQUENCE [LARGE SCALE GENOMIC DNA]</scope>
    <source>
        <strain evidence="6 7">An537</strain>
    </source>
</reference>
<accession>A0ABS2GHU7</accession>
<protein>
    <submittedName>
        <fullName evidence="6">Translocation/assembly module TamB domain-containing protein</fullName>
    </submittedName>
</protein>
<keyword evidence="4" id="KW-0472">Membrane</keyword>
<keyword evidence="2" id="KW-0812">Transmembrane</keyword>
<dbReference type="PANTHER" id="PTHR36985">
    <property type="entry name" value="TRANSLOCATION AND ASSEMBLY MODULE SUBUNIT TAMB"/>
    <property type="match status" value="1"/>
</dbReference>
<keyword evidence="7" id="KW-1185">Reference proteome</keyword>
<organism evidence="6 7">
    <name type="scientific">Veillonella magna</name>
    <dbReference type="NCBI Taxonomy" id="464322"/>
    <lineage>
        <taxon>Bacteria</taxon>
        <taxon>Bacillati</taxon>
        <taxon>Bacillota</taxon>
        <taxon>Negativicutes</taxon>
        <taxon>Veillonellales</taxon>
        <taxon>Veillonellaceae</taxon>
        <taxon>Veillonella</taxon>
    </lineage>
</organism>
<sequence length="1427" mass="151905">MSKKKRISLALLAAAALTIGGGQLLRPVGETYLKPMIEEQLNTAINGTATYDSLAIQWNGTVKLTGVEVKDRKQQSIVQVPSITVSVSPWKAVSMLWTGAPAASLISDVTVADAKLRIVQESETEWNILSLIRSDKESSSMDYRGTVTVKNSEVDLRLANGRELPIKEINGAVDFGEYPTMKAGISAVADGQKVNLRGSYTANEAADFSLYIDAPSIALSYVNDVLPASLQGKLTDGKATDIAATVRRENGVYRYSGGLTIKDVAIDYDSYRLRNGNARIMLDGDTVTIANGRMAVNDQQLFANGVITLEGNTPHFNLRVQGHELDVAALANIGVTGRVGGEVYVRGTTEAPDIYGRITGRNIGYDGYTITEVGADISYKNGLVKAEEFDADINDGHITGQALYDTTDTSFEVRANAVALPIGILGDVIGQPVYGTVSGGVYAKGQHTDITAMKATLHGEHVGTGELQFDTADVQLSGGQGNYIITYANATLGEGALTAYGTINGRELAIHANGAELPLAALSGYVGKPLKGRVGVYADITGTMDNPTAHGHMAVHDISAAGMDFSSAYAVFDLENQRVTVSPIALQTSDGGAYVGNGYVDLTGDKAMDMTVETKKTRIEKVAKEVTDVPVTGWVTAKTHITGTMASPVVRGYVHAWDGSIYGKLFTDIKFAYGYGPQGVRIHRFNASAYGATITGEGTVKGNALDFNFLGETIWLEPWLKEYADVRGYMTAEGHIGGTLQHPVFQGNIGAEQVAINGTPVTNVHGAIYADPTVVNFNEVSLDAGDGGHFMVKGGMSLTGEHRLFGYATVENSNIADLAKLMKAPLHKTTGFLHGRVDFGGTIKNPDITVKGSVKDITVADTVLGTADLDLSLQDRQVAINTLRIPVLNGVLATQGKANLDGEADIQIAASNVPIEAVTPVTGQNIPLQGNLNFIANVTGETRNPKVELSTDVTNAVINGVTVDRTYALATMENKTIHIQQLVGQRGEYKVRLSGDVPLAAFYTSGYLPPGDSNAMNLTLDMSEADLAVLPMMSSAISEGVGPIKGKLAITGSYEQPEVKGSIGVKDGLVRIKGVKKPLEAINAVLRFNGHAAELTGSATMGKGSMGLSGELAWQGTSINHYYGLAQFNGLDVEHDYFKGPLNGEIGIAEANGMPTVMGHVDLENTTMAIPLDLTSSEGGNPFGLDVTINVGKKVQLYSSGLYDLRIGGGAHIGGTTASPDIDGSFEVINGTVKYLNNRFNIMEGKAIFIPGSFLPNLQVKAFANVQNYRILLQVEGPATEMKLKLASEPRLEERQIISLLTFGYSGGNNSSINSDDANALLAAGLRSVALGYVEGAVRNTLGLDLVNITTGSLDPNEPTNKETNGYYNIEIGKYLLPNVMVTVSRGINNDLTSYGIRYDINRSFSLNGWHNSNSHSYFGGAWRYEF</sequence>